<comment type="caution">
    <text evidence="1">The sequence shown here is derived from an EMBL/GenBank/DDBJ whole genome shotgun (WGS) entry which is preliminary data.</text>
</comment>
<evidence type="ECO:0000313" key="1">
    <source>
        <dbReference type="EMBL" id="MBW0519280.1"/>
    </source>
</evidence>
<sequence>MNPLPCSSPIIASGYDLLYHFNPIIDCKNGFITYQSAHKDYSGINSSTSNAFATSFNSVALFSELKTPSLPSSDHIPPNNLSQSFLQLRDEVFKGVRDIVKDVAISSLHLFPGDMDLPLFSLHASLKEQWDDEEEPEEIETLLKVVPPPYSHYLDVLSKVKEEKPPPHHACDHHIELEGLLPPVGAIYSL</sequence>
<gene>
    <name evidence="1" type="ORF">O181_058995</name>
</gene>
<name>A0A9Q3HYC6_9BASI</name>
<dbReference type="Proteomes" id="UP000765509">
    <property type="component" value="Unassembled WGS sequence"/>
</dbReference>
<organism evidence="1 2">
    <name type="scientific">Austropuccinia psidii MF-1</name>
    <dbReference type="NCBI Taxonomy" id="1389203"/>
    <lineage>
        <taxon>Eukaryota</taxon>
        <taxon>Fungi</taxon>
        <taxon>Dikarya</taxon>
        <taxon>Basidiomycota</taxon>
        <taxon>Pucciniomycotina</taxon>
        <taxon>Pucciniomycetes</taxon>
        <taxon>Pucciniales</taxon>
        <taxon>Sphaerophragmiaceae</taxon>
        <taxon>Austropuccinia</taxon>
    </lineage>
</organism>
<reference evidence="1" key="1">
    <citation type="submission" date="2021-03" db="EMBL/GenBank/DDBJ databases">
        <title>Draft genome sequence of rust myrtle Austropuccinia psidii MF-1, a brazilian biotype.</title>
        <authorList>
            <person name="Quecine M.C."/>
            <person name="Pachon D.M.R."/>
            <person name="Bonatelli M.L."/>
            <person name="Correr F.H."/>
            <person name="Franceschini L.M."/>
            <person name="Leite T.F."/>
            <person name="Margarido G.R.A."/>
            <person name="Almeida C.A."/>
            <person name="Ferrarezi J.A."/>
            <person name="Labate C.A."/>
        </authorList>
    </citation>
    <scope>NUCLEOTIDE SEQUENCE</scope>
    <source>
        <strain evidence="1">MF-1</strain>
    </source>
</reference>
<keyword evidence="2" id="KW-1185">Reference proteome</keyword>
<accession>A0A9Q3HYC6</accession>
<evidence type="ECO:0000313" key="2">
    <source>
        <dbReference type="Proteomes" id="UP000765509"/>
    </source>
</evidence>
<protein>
    <submittedName>
        <fullName evidence="1">Uncharacterized protein</fullName>
    </submittedName>
</protein>
<proteinExistence type="predicted"/>
<dbReference type="EMBL" id="AVOT02027277">
    <property type="protein sequence ID" value="MBW0519280.1"/>
    <property type="molecule type" value="Genomic_DNA"/>
</dbReference>
<dbReference type="AlphaFoldDB" id="A0A9Q3HYC6"/>